<sequence>METLMQEMSELRWEHATAEQPKQKEQPSSPANVPIANAPALKKVAIEPPQEGSPEGQVQADIRDIKSMLCNMQNPTEVLHAMVAELRNRTAYLEKRADDPEPACLCAKPTTTSEQQRGIERSPRASRQILTRVSMASANSGISIWQWNGREFAGKTAVLHQHIRNGARNANVVLLQKRSWPLPP</sequence>
<keyword evidence="3" id="KW-1185">Reference proteome</keyword>
<proteinExistence type="predicted"/>
<evidence type="ECO:0000313" key="2">
    <source>
        <dbReference type="EMBL" id="KAH9380689.1"/>
    </source>
</evidence>
<feature type="compositionally biased region" description="Basic and acidic residues" evidence="1">
    <location>
        <begin position="9"/>
        <end position="25"/>
    </location>
</feature>
<feature type="region of interest" description="Disordered" evidence="1">
    <location>
        <begin position="1"/>
        <end position="37"/>
    </location>
</feature>
<accession>A0A9J6H0X5</accession>
<comment type="caution">
    <text evidence="2">The sequence shown here is derived from an EMBL/GenBank/DDBJ whole genome shotgun (WGS) entry which is preliminary data.</text>
</comment>
<protein>
    <submittedName>
        <fullName evidence="2">Uncharacterized protein</fullName>
    </submittedName>
</protein>
<name>A0A9J6H0X5_HAELO</name>
<evidence type="ECO:0000256" key="1">
    <source>
        <dbReference type="SAM" id="MobiDB-lite"/>
    </source>
</evidence>
<dbReference type="Proteomes" id="UP000821853">
    <property type="component" value="Chromosome 8"/>
</dbReference>
<organism evidence="2 3">
    <name type="scientific">Haemaphysalis longicornis</name>
    <name type="common">Bush tick</name>
    <dbReference type="NCBI Taxonomy" id="44386"/>
    <lineage>
        <taxon>Eukaryota</taxon>
        <taxon>Metazoa</taxon>
        <taxon>Ecdysozoa</taxon>
        <taxon>Arthropoda</taxon>
        <taxon>Chelicerata</taxon>
        <taxon>Arachnida</taxon>
        <taxon>Acari</taxon>
        <taxon>Parasitiformes</taxon>
        <taxon>Ixodida</taxon>
        <taxon>Ixodoidea</taxon>
        <taxon>Ixodidae</taxon>
        <taxon>Haemaphysalinae</taxon>
        <taxon>Haemaphysalis</taxon>
    </lineage>
</organism>
<dbReference type="EMBL" id="JABSTR010000010">
    <property type="protein sequence ID" value="KAH9380689.1"/>
    <property type="molecule type" value="Genomic_DNA"/>
</dbReference>
<evidence type="ECO:0000313" key="3">
    <source>
        <dbReference type="Proteomes" id="UP000821853"/>
    </source>
</evidence>
<gene>
    <name evidence="2" type="ORF">HPB48_006132</name>
</gene>
<dbReference type="VEuPathDB" id="VectorBase:HLOH_041448"/>
<reference evidence="2 3" key="1">
    <citation type="journal article" date="2020" name="Cell">
        <title>Large-Scale Comparative Analyses of Tick Genomes Elucidate Their Genetic Diversity and Vector Capacities.</title>
        <authorList>
            <consortium name="Tick Genome and Microbiome Consortium (TIGMIC)"/>
            <person name="Jia N."/>
            <person name="Wang J."/>
            <person name="Shi W."/>
            <person name="Du L."/>
            <person name="Sun Y."/>
            <person name="Zhan W."/>
            <person name="Jiang J.F."/>
            <person name="Wang Q."/>
            <person name="Zhang B."/>
            <person name="Ji P."/>
            <person name="Bell-Sakyi L."/>
            <person name="Cui X.M."/>
            <person name="Yuan T.T."/>
            <person name="Jiang B.G."/>
            <person name="Yang W.F."/>
            <person name="Lam T.T."/>
            <person name="Chang Q.C."/>
            <person name="Ding S.J."/>
            <person name="Wang X.J."/>
            <person name="Zhu J.G."/>
            <person name="Ruan X.D."/>
            <person name="Zhao L."/>
            <person name="Wei J.T."/>
            <person name="Ye R.Z."/>
            <person name="Que T.C."/>
            <person name="Du C.H."/>
            <person name="Zhou Y.H."/>
            <person name="Cheng J.X."/>
            <person name="Dai P.F."/>
            <person name="Guo W.B."/>
            <person name="Han X.H."/>
            <person name="Huang E.J."/>
            <person name="Li L.F."/>
            <person name="Wei W."/>
            <person name="Gao Y.C."/>
            <person name="Liu J.Z."/>
            <person name="Shao H.Z."/>
            <person name="Wang X."/>
            <person name="Wang C.C."/>
            <person name="Yang T.C."/>
            <person name="Huo Q.B."/>
            <person name="Li W."/>
            <person name="Chen H.Y."/>
            <person name="Chen S.E."/>
            <person name="Zhou L.G."/>
            <person name="Ni X.B."/>
            <person name="Tian J.H."/>
            <person name="Sheng Y."/>
            <person name="Liu T."/>
            <person name="Pan Y.S."/>
            <person name="Xia L.Y."/>
            <person name="Li J."/>
            <person name="Zhao F."/>
            <person name="Cao W.C."/>
        </authorList>
    </citation>
    <scope>NUCLEOTIDE SEQUENCE [LARGE SCALE GENOMIC DNA]</scope>
    <source>
        <strain evidence="2">HaeL-2018</strain>
    </source>
</reference>
<dbReference type="AlphaFoldDB" id="A0A9J6H0X5"/>